<dbReference type="Gene3D" id="1.10.1200.10">
    <property type="entry name" value="ACP-like"/>
    <property type="match status" value="1"/>
</dbReference>
<dbReference type="InterPro" id="IPR009081">
    <property type="entry name" value="PP-bd_ACP"/>
</dbReference>
<organism evidence="2">
    <name type="scientific">uncultured Pseudonocardia sp</name>
    <dbReference type="NCBI Taxonomy" id="211455"/>
    <lineage>
        <taxon>Bacteria</taxon>
        <taxon>Bacillati</taxon>
        <taxon>Actinomycetota</taxon>
        <taxon>Actinomycetes</taxon>
        <taxon>Pseudonocardiales</taxon>
        <taxon>Pseudonocardiaceae</taxon>
        <taxon>Pseudonocardia</taxon>
        <taxon>environmental samples</taxon>
    </lineage>
</organism>
<accession>A0A6J4QE83</accession>
<sequence length="99" mass="10842">MTEAVADPRTEQEVRQTIREIVAEVAPEGTDDDVSSTMHLVDDLAFHSLSLLELAFTLEDEFDLPPIDEDIARSIVIVADVEQHVVDELAGRGELAAAQ</sequence>
<evidence type="ECO:0000259" key="1">
    <source>
        <dbReference type="PROSITE" id="PS50075"/>
    </source>
</evidence>
<feature type="domain" description="Carrier" evidence="1">
    <location>
        <begin position="12"/>
        <end position="89"/>
    </location>
</feature>
<reference evidence="2" key="1">
    <citation type="submission" date="2020-02" db="EMBL/GenBank/DDBJ databases">
        <authorList>
            <person name="Meier V. D."/>
        </authorList>
    </citation>
    <scope>NUCLEOTIDE SEQUENCE</scope>
    <source>
        <strain evidence="2">AVDCRST_MAG66</strain>
    </source>
</reference>
<evidence type="ECO:0000313" key="2">
    <source>
        <dbReference type="EMBL" id="CAA9441425.1"/>
    </source>
</evidence>
<dbReference type="EMBL" id="CADCUS010000553">
    <property type="protein sequence ID" value="CAA9441425.1"/>
    <property type="molecule type" value="Genomic_DNA"/>
</dbReference>
<dbReference type="InterPro" id="IPR036736">
    <property type="entry name" value="ACP-like_sf"/>
</dbReference>
<dbReference type="SUPFAM" id="SSF47336">
    <property type="entry name" value="ACP-like"/>
    <property type="match status" value="1"/>
</dbReference>
<protein>
    <recommendedName>
        <fullName evidence="1">Carrier domain-containing protein</fullName>
    </recommendedName>
</protein>
<dbReference type="PROSITE" id="PS50075">
    <property type="entry name" value="CARRIER"/>
    <property type="match status" value="1"/>
</dbReference>
<dbReference type="Pfam" id="PF00550">
    <property type="entry name" value="PP-binding"/>
    <property type="match status" value="1"/>
</dbReference>
<proteinExistence type="predicted"/>
<name>A0A6J4QE83_9PSEU</name>
<dbReference type="AlphaFoldDB" id="A0A6J4QE83"/>
<gene>
    <name evidence="2" type="ORF">AVDCRST_MAG66-4021</name>
</gene>